<dbReference type="AlphaFoldDB" id="A0A0H5Q4W4"/>
<organism evidence="1">
    <name type="scientific">uncultured prokaryote</name>
    <dbReference type="NCBI Taxonomy" id="198431"/>
    <lineage>
        <taxon>unclassified sequences</taxon>
        <taxon>environmental samples</taxon>
    </lineage>
</organism>
<proteinExistence type="predicted"/>
<reference evidence="1" key="1">
    <citation type="submission" date="2015-06" db="EMBL/GenBank/DDBJ databases">
        <authorList>
            <person name="Joergensen T."/>
        </authorList>
    </citation>
    <scope>NUCLEOTIDE SEQUENCE</scope>
    <source>
        <strain evidence="1">RGFK1092</strain>
    </source>
</reference>
<accession>A0A0H5Q4W4</accession>
<reference evidence="1" key="2">
    <citation type="submission" date="2015-07" db="EMBL/GenBank/DDBJ databases">
        <title>Plasmids, circular viruses and viroids from rat gut.</title>
        <authorList>
            <person name="Jorgensen T.J."/>
            <person name="Hansen M.A."/>
            <person name="Xu Z."/>
            <person name="Tabak M.A."/>
            <person name="Sorensen S.J."/>
            <person name="Hansen L.H."/>
        </authorList>
    </citation>
    <scope>NUCLEOTIDE SEQUENCE</scope>
    <source>
        <strain evidence="1">RGFK1092</strain>
    </source>
</reference>
<evidence type="ECO:0000313" key="1">
    <source>
        <dbReference type="EMBL" id="CRY96444.1"/>
    </source>
</evidence>
<dbReference type="EMBL" id="LN853673">
    <property type="protein sequence ID" value="CRY96444.1"/>
    <property type="molecule type" value="Genomic_DNA"/>
</dbReference>
<protein>
    <submittedName>
        <fullName evidence="1">Uncharacterized protein</fullName>
    </submittedName>
</protein>
<name>A0A0H5Q4W4_9ZZZZ</name>
<sequence length="322" mass="35480">MSLTADLTTNLSPPSRVREAGVDSARFLWHLTDERHQEHAAALTMNGAVGLDGLNVGYFPAYEMLWVEGRPVQAINGEGCHDLLPASAVGDAHRAIEKAVADRWGYRGKELGVSRIDVTATLEFNRPADGWAMLRGLGALDAPRRKAAIYLDQSGRRPETVYWMTGRGAKKERAYDKGAEAGIAAPGHLVRLEAQTRWTKQNRRAVGAWKMEDVRSTFEQRFAPMARAAEGVKVCSEITLREQVRDMVNRDIVTPTKAQDLLGYIASESVGIHTPARTAQRRRADLRRLGLLHALDGLESAAEPLDVPLGELLAEAVVSDRW</sequence>